<comment type="catalytic activity">
    <reaction evidence="4">
        <text>3',5'-cyclic UMP + H2O = UMP + H(+)</text>
        <dbReference type="Rhea" id="RHEA:70575"/>
        <dbReference type="ChEBI" id="CHEBI:15377"/>
        <dbReference type="ChEBI" id="CHEBI:15378"/>
        <dbReference type="ChEBI" id="CHEBI:57865"/>
        <dbReference type="ChEBI" id="CHEBI:184387"/>
    </reaction>
    <physiologicalReaction direction="left-to-right" evidence="4">
        <dbReference type="Rhea" id="RHEA:70576"/>
    </physiologicalReaction>
</comment>
<comment type="catalytic activity">
    <reaction evidence="2">
        <text>3',5'-cyclic CMP + H2O = CMP + H(+)</text>
        <dbReference type="Rhea" id="RHEA:72675"/>
        <dbReference type="ChEBI" id="CHEBI:15377"/>
        <dbReference type="ChEBI" id="CHEBI:15378"/>
        <dbReference type="ChEBI" id="CHEBI:58003"/>
        <dbReference type="ChEBI" id="CHEBI:60377"/>
    </reaction>
    <physiologicalReaction direction="left-to-right" evidence="2">
        <dbReference type="Rhea" id="RHEA:72676"/>
    </physiologicalReaction>
</comment>
<dbReference type="InterPro" id="IPR050114">
    <property type="entry name" value="UPF0173_UPF0282_UlaG_hydrolase"/>
</dbReference>
<dbReference type="RefSeq" id="WP_379188848.1">
    <property type="nucleotide sequence ID" value="NZ_JBHSOW010000047.1"/>
</dbReference>
<comment type="function">
    <text evidence="3">Counteracts the endogenous Pycsar antiviral defense system. Phosphodiesterase that enables metal-dependent hydrolysis of host cyclic nucleotide Pycsar defense signals such as cCMP and cUMP.</text>
</comment>
<evidence type="ECO:0000256" key="2">
    <source>
        <dbReference type="ARBA" id="ARBA00034221"/>
    </source>
</evidence>
<gene>
    <name evidence="6" type="ORF">ACFPYJ_14420</name>
</gene>
<reference evidence="7" key="1">
    <citation type="journal article" date="2019" name="Int. J. Syst. Evol. Microbiol.">
        <title>The Global Catalogue of Microorganisms (GCM) 10K type strain sequencing project: providing services to taxonomists for standard genome sequencing and annotation.</title>
        <authorList>
            <consortium name="The Broad Institute Genomics Platform"/>
            <consortium name="The Broad Institute Genome Sequencing Center for Infectious Disease"/>
            <person name="Wu L."/>
            <person name="Ma J."/>
        </authorList>
    </citation>
    <scope>NUCLEOTIDE SEQUENCE [LARGE SCALE GENOMIC DNA]</scope>
    <source>
        <strain evidence="7">CGMCC 1.3240</strain>
    </source>
</reference>
<dbReference type="EMBL" id="JBHSOW010000047">
    <property type="protein sequence ID" value="MFC5650302.1"/>
    <property type="molecule type" value="Genomic_DNA"/>
</dbReference>
<evidence type="ECO:0000313" key="7">
    <source>
        <dbReference type="Proteomes" id="UP001596047"/>
    </source>
</evidence>
<dbReference type="InterPro" id="IPR001279">
    <property type="entry name" value="Metallo-B-lactamas"/>
</dbReference>
<evidence type="ECO:0000259" key="5">
    <source>
        <dbReference type="Pfam" id="PF12706"/>
    </source>
</evidence>
<proteinExistence type="predicted"/>
<evidence type="ECO:0000313" key="6">
    <source>
        <dbReference type="EMBL" id="MFC5650302.1"/>
    </source>
</evidence>
<keyword evidence="7" id="KW-1185">Reference proteome</keyword>
<dbReference type="PANTHER" id="PTHR43546:SF9">
    <property type="entry name" value="L-ASCORBATE-6-PHOSPHATE LACTONASE ULAG-RELATED"/>
    <property type="match status" value="1"/>
</dbReference>
<evidence type="ECO:0000256" key="3">
    <source>
        <dbReference type="ARBA" id="ARBA00034301"/>
    </source>
</evidence>
<accession>A0ABW0VWT4</accession>
<dbReference type="Pfam" id="PF12706">
    <property type="entry name" value="Lactamase_B_2"/>
    <property type="match status" value="1"/>
</dbReference>
<keyword evidence="1" id="KW-0378">Hydrolase</keyword>
<evidence type="ECO:0000256" key="1">
    <source>
        <dbReference type="ARBA" id="ARBA00022801"/>
    </source>
</evidence>
<feature type="domain" description="Metallo-beta-lactamase" evidence="5">
    <location>
        <begin position="30"/>
        <end position="231"/>
    </location>
</feature>
<comment type="caution">
    <text evidence="6">The sequence shown here is derived from an EMBL/GenBank/DDBJ whole genome shotgun (WGS) entry which is preliminary data.</text>
</comment>
<protein>
    <submittedName>
        <fullName evidence="6">MBL fold metallo-hydrolase</fullName>
    </submittedName>
</protein>
<dbReference type="PANTHER" id="PTHR43546">
    <property type="entry name" value="UPF0173 METAL-DEPENDENT HYDROLASE MJ1163-RELATED"/>
    <property type="match status" value="1"/>
</dbReference>
<sequence length="272" mass="30906">MQYALSEYSSVFIQYIGQVGVILRKNGFNVAIDPYLSGSVDQLPTSNDFWRRRYSPPIQAETLTDLNVVLITHEHLDHMDPETLKVIAAASPACTFAGPRVCMPLLEEMGIPTDRLHALKAGVSFNCEGKLTIDPIPAWHEEREVDEEGWDRYLGYMMKWDDIVVYHAGDTLINETLIDILHGYKIDLGFLPINGRDLFRNRLGIDGNMNAREAAGLAWELQMGTVVPVHFDLYPNNSEGIAGFVNECLEHYPGQKYHIFQPGEKWFYIKMN</sequence>
<dbReference type="Gene3D" id="3.60.15.10">
    <property type="entry name" value="Ribonuclease Z/Hydroxyacylglutathione hydrolase-like"/>
    <property type="match status" value="1"/>
</dbReference>
<dbReference type="Proteomes" id="UP001596047">
    <property type="component" value="Unassembled WGS sequence"/>
</dbReference>
<evidence type="ECO:0000256" key="4">
    <source>
        <dbReference type="ARBA" id="ARBA00048505"/>
    </source>
</evidence>
<name>A0ABW0VWT4_9BACL</name>
<dbReference type="SUPFAM" id="SSF56281">
    <property type="entry name" value="Metallo-hydrolase/oxidoreductase"/>
    <property type="match status" value="1"/>
</dbReference>
<dbReference type="InterPro" id="IPR036866">
    <property type="entry name" value="RibonucZ/Hydroxyglut_hydro"/>
</dbReference>
<organism evidence="6 7">
    <name type="scientific">Paenibacillus solisilvae</name>
    <dbReference type="NCBI Taxonomy" id="2486751"/>
    <lineage>
        <taxon>Bacteria</taxon>
        <taxon>Bacillati</taxon>
        <taxon>Bacillota</taxon>
        <taxon>Bacilli</taxon>
        <taxon>Bacillales</taxon>
        <taxon>Paenibacillaceae</taxon>
        <taxon>Paenibacillus</taxon>
    </lineage>
</organism>